<keyword evidence="4" id="KW-0808">Transferase</keyword>
<dbReference type="PANTHER" id="PTHR32282">
    <property type="entry name" value="BINDING PROTEIN TRANSPEPTIDASE, PUTATIVE-RELATED"/>
    <property type="match status" value="1"/>
</dbReference>
<keyword evidence="6" id="KW-0511">Multifunctional enzyme</keyword>
<feature type="domain" description="Penicillin-binding protein transpeptidase" evidence="11">
    <location>
        <begin position="351"/>
        <end position="606"/>
    </location>
</feature>
<feature type="region of interest" description="Disordered" evidence="9">
    <location>
        <begin position="1"/>
        <end position="26"/>
    </location>
</feature>
<evidence type="ECO:0000256" key="8">
    <source>
        <dbReference type="ARBA" id="ARBA00049902"/>
    </source>
</evidence>
<dbReference type="SUPFAM" id="SSF53955">
    <property type="entry name" value="Lysozyme-like"/>
    <property type="match status" value="1"/>
</dbReference>
<evidence type="ECO:0000256" key="6">
    <source>
        <dbReference type="ARBA" id="ARBA00023268"/>
    </source>
</evidence>
<accession>A0ABZ2FK52</accession>
<name>A0ABZ2FK52_9MICO</name>
<dbReference type="SUPFAM" id="SSF56601">
    <property type="entry name" value="beta-lactamase/transpeptidase-like"/>
    <property type="match status" value="1"/>
</dbReference>
<dbReference type="Pfam" id="PF00912">
    <property type="entry name" value="Transgly"/>
    <property type="match status" value="1"/>
</dbReference>
<comment type="catalytic activity">
    <reaction evidence="8">
        <text>[GlcNAc-(1-&gt;4)-Mur2Ac(oyl-L-Ala-gamma-D-Glu-L-Lys-D-Ala-D-Ala)](n)-di-trans,octa-cis-undecaprenyl diphosphate + beta-D-GlcNAc-(1-&gt;4)-Mur2Ac(oyl-L-Ala-gamma-D-Glu-L-Lys-D-Ala-D-Ala)-di-trans,octa-cis-undecaprenyl diphosphate = [GlcNAc-(1-&gt;4)-Mur2Ac(oyl-L-Ala-gamma-D-Glu-L-Lys-D-Ala-D-Ala)](n+1)-di-trans,octa-cis-undecaprenyl diphosphate + di-trans,octa-cis-undecaprenyl diphosphate + H(+)</text>
        <dbReference type="Rhea" id="RHEA:23708"/>
        <dbReference type="Rhea" id="RHEA-COMP:9602"/>
        <dbReference type="Rhea" id="RHEA-COMP:9603"/>
        <dbReference type="ChEBI" id="CHEBI:15378"/>
        <dbReference type="ChEBI" id="CHEBI:58405"/>
        <dbReference type="ChEBI" id="CHEBI:60033"/>
        <dbReference type="ChEBI" id="CHEBI:78435"/>
        <dbReference type="EC" id="2.4.99.28"/>
    </reaction>
</comment>
<feature type="compositionally biased region" description="Gly residues" evidence="9">
    <location>
        <begin position="781"/>
        <end position="791"/>
    </location>
</feature>
<evidence type="ECO:0000256" key="2">
    <source>
        <dbReference type="ARBA" id="ARBA00022670"/>
    </source>
</evidence>
<evidence type="ECO:0000256" key="1">
    <source>
        <dbReference type="ARBA" id="ARBA00022645"/>
    </source>
</evidence>
<dbReference type="Proteomes" id="UP001381003">
    <property type="component" value="Chromosome"/>
</dbReference>
<reference evidence="13 14" key="1">
    <citation type="submission" date="2022-09" db="EMBL/GenBank/DDBJ databases">
        <title>Complete genome sequence of Janibacter terrae strain COS04-44, PCL-degrading bacteria isolated from oil spilled coast.</title>
        <authorList>
            <person name="Park H."/>
            <person name="Kim J.Y."/>
            <person name="An S.H."/>
            <person name="Lee C.M."/>
            <person name="Weon H.-Y."/>
        </authorList>
    </citation>
    <scope>NUCLEOTIDE SEQUENCE [LARGE SCALE GENOMIC DNA]</scope>
    <source>
        <strain evidence="13 14">COS04-44</strain>
    </source>
</reference>
<keyword evidence="10" id="KW-0472">Membrane</keyword>
<dbReference type="PANTHER" id="PTHR32282:SF34">
    <property type="entry name" value="PENICILLIN-BINDING PROTEIN 1A"/>
    <property type="match status" value="1"/>
</dbReference>
<feature type="compositionally biased region" description="Low complexity" evidence="9">
    <location>
        <begin position="765"/>
        <end position="774"/>
    </location>
</feature>
<gene>
    <name evidence="13" type="ORF">N5P18_06950</name>
</gene>
<dbReference type="InterPro" id="IPR050396">
    <property type="entry name" value="Glycosyltr_51/Transpeptidase"/>
</dbReference>
<keyword evidence="3" id="KW-0328">Glycosyltransferase</keyword>
<sequence length="791" mass="84181">MSNSPRTRAEVRRRRSSTARGGGPRRRGRGLLHKVLLGLAALVALGIVAVVIAYLMTDIPKPNDRAVAQASVIYYSDGTTEMDRIATVNREAVELDAVPDDVQHAFIAAEDRSFYDNRGISPKGIFRAVSGALAGEDRGGGSTITQQYVKNYFLTQDQTIERKAREILISVKIDGELSKDEILANYLNTIYFGRGADGIQTASQAYFGKDVEDLSASEGALLASVIRGPSLYDPSLGQEQTTLAKGRWAYVLDGMVEKGWMTPAERAKQKFPKVKAPKRSQSPSSDIGFITEEVRTELRSKLELSDADIDRGGFKIVTTIDKKAQRAAREAVEDNRPTGERTSDLHIGLAAIQPGDGAIRAMYGGSRFGKGRYGYFNSAVDGKMQAGSTMKPFTMIAALRKGIPLYTTYSGASPYYDKAFIYDGKDATAIQRAGGVVNYGNTSYGPVNMRTATQKSVNTYYAQLNLAAGARSTAESAKDSGVVAWNGDKRTGISTGPGNVFGTDAVRVIDMANAYATIAAEGRRATPYYISSVKSTGEYELDYKVKKDVRRAFPQDVARDAIQAMSQVGQPGGTGYPTVADLGRPVGGKTGTTSNNYAAWFDGFTPGQLATAVGMYKGDGRLVDKNQLVNLGGYGEITGGTVPARMWTDFMIGALEGEPVRKLPPPGNVKYRPQTDGPTDAPPPITTTTQAPEPVPTTTSQTPRTTTTTTTSTPSSTSTSSSSSSSTSSSTTTSTTPPPPTTTSTPPPTPPTTTTSTPPPPPPTTTTTPTTTPLPTIPRPTGGGRGTEQGE</sequence>
<feature type="compositionally biased region" description="Low complexity" evidence="9">
    <location>
        <begin position="686"/>
        <end position="735"/>
    </location>
</feature>
<keyword evidence="2" id="KW-0645">Protease</keyword>
<feature type="transmembrane region" description="Helical" evidence="10">
    <location>
        <begin position="35"/>
        <end position="56"/>
    </location>
</feature>
<feature type="compositionally biased region" description="Basic residues" evidence="9">
    <location>
        <begin position="11"/>
        <end position="26"/>
    </location>
</feature>
<evidence type="ECO:0000256" key="7">
    <source>
        <dbReference type="ARBA" id="ARBA00034000"/>
    </source>
</evidence>
<dbReference type="InterPro" id="IPR001264">
    <property type="entry name" value="Glyco_trans_51"/>
</dbReference>
<evidence type="ECO:0000256" key="9">
    <source>
        <dbReference type="SAM" id="MobiDB-lite"/>
    </source>
</evidence>
<keyword evidence="5" id="KW-0378">Hydrolase</keyword>
<organism evidence="13 14">
    <name type="scientific">Janibacter terrae</name>
    <dbReference type="NCBI Taxonomy" id="103817"/>
    <lineage>
        <taxon>Bacteria</taxon>
        <taxon>Bacillati</taxon>
        <taxon>Actinomycetota</taxon>
        <taxon>Actinomycetes</taxon>
        <taxon>Micrococcales</taxon>
        <taxon>Intrasporangiaceae</taxon>
        <taxon>Janibacter</taxon>
    </lineage>
</organism>
<dbReference type="InterPro" id="IPR023346">
    <property type="entry name" value="Lysozyme-like_dom_sf"/>
</dbReference>
<evidence type="ECO:0000313" key="14">
    <source>
        <dbReference type="Proteomes" id="UP001381003"/>
    </source>
</evidence>
<feature type="compositionally biased region" description="Pro residues" evidence="9">
    <location>
        <begin position="736"/>
        <end position="764"/>
    </location>
</feature>
<keyword evidence="1" id="KW-0121">Carboxypeptidase</keyword>
<dbReference type="InterPro" id="IPR012338">
    <property type="entry name" value="Beta-lactam/transpept-like"/>
</dbReference>
<protein>
    <submittedName>
        <fullName evidence="13">Penicillin-binding protein</fullName>
    </submittedName>
</protein>
<dbReference type="Gene3D" id="1.10.3810.10">
    <property type="entry name" value="Biosynthetic peptidoglycan transglycosylase-like"/>
    <property type="match status" value="1"/>
</dbReference>
<evidence type="ECO:0000259" key="11">
    <source>
        <dbReference type="Pfam" id="PF00905"/>
    </source>
</evidence>
<dbReference type="InterPro" id="IPR001460">
    <property type="entry name" value="PCN-bd_Tpept"/>
</dbReference>
<keyword evidence="14" id="KW-1185">Reference proteome</keyword>
<dbReference type="Gene3D" id="3.40.710.10">
    <property type="entry name" value="DD-peptidase/beta-lactamase superfamily"/>
    <property type="match status" value="1"/>
</dbReference>
<keyword evidence="10" id="KW-1133">Transmembrane helix</keyword>
<dbReference type="RefSeq" id="WP_338539112.1">
    <property type="nucleotide sequence ID" value="NZ_CP104874.1"/>
</dbReference>
<feature type="domain" description="Glycosyl transferase family 51" evidence="12">
    <location>
        <begin position="83"/>
        <end position="255"/>
    </location>
</feature>
<dbReference type="InterPro" id="IPR036950">
    <property type="entry name" value="PBP_transglycosylase"/>
</dbReference>
<dbReference type="EMBL" id="CP104874">
    <property type="protein sequence ID" value="WWF06601.1"/>
    <property type="molecule type" value="Genomic_DNA"/>
</dbReference>
<evidence type="ECO:0000313" key="13">
    <source>
        <dbReference type="EMBL" id="WWF06601.1"/>
    </source>
</evidence>
<comment type="catalytic activity">
    <reaction evidence="7">
        <text>Preferential cleavage: (Ac)2-L-Lys-D-Ala-|-D-Ala. Also transpeptidation of peptidyl-alanyl moieties that are N-acyl substituents of D-alanine.</text>
        <dbReference type="EC" id="3.4.16.4"/>
    </reaction>
</comment>
<evidence type="ECO:0000256" key="4">
    <source>
        <dbReference type="ARBA" id="ARBA00022679"/>
    </source>
</evidence>
<proteinExistence type="predicted"/>
<dbReference type="Pfam" id="PF00905">
    <property type="entry name" value="Transpeptidase"/>
    <property type="match status" value="1"/>
</dbReference>
<evidence type="ECO:0000256" key="10">
    <source>
        <dbReference type="SAM" id="Phobius"/>
    </source>
</evidence>
<feature type="region of interest" description="Disordered" evidence="9">
    <location>
        <begin position="658"/>
        <end position="791"/>
    </location>
</feature>
<keyword evidence="10" id="KW-0812">Transmembrane</keyword>
<evidence type="ECO:0000259" key="12">
    <source>
        <dbReference type="Pfam" id="PF00912"/>
    </source>
</evidence>
<evidence type="ECO:0000256" key="3">
    <source>
        <dbReference type="ARBA" id="ARBA00022676"/>
    </source>
</evidence>
<evidence type="ECO:0000256" key="5">
    <source>
        <dbReference type="ARBA" id="ARBA00022801"/>
    </source>
</evidence>